<name>A0A0G0K8M4_9BACT</name>
<proteinExistence type="predicted"/>
<protein>
    <submittedName>
        <fullName evidence="2">Metal dependent phosphohydrolase</fullName>
    </submittedName>
</protein>
<dbReference type="Proteomes" id="UP000034181">
    <property type="component" value="Unassembled WGS sequence"/>
</dbReference>
<evidence type="ECO:0000313" key="3">
    <source>
        <dbReference type="Proteomes" id="UP000034181"/>
    </source>
</evidence>
<dbReference type="InterPro" id="IPR006674">
    <property type="entry name" value="HD_domain"/>
</dbReference>
<dbReference type="EMBL" id="LBUZ01000016">
    <property type="protein sequence ID" value="KKQ75157.1"/>
    <property type="molecule type" value="Genomic_DNA"/>
</dbReference>
<dbReference type="InterPro" id="IPR003607">
    <property type="entry name" value="HD/PDEase_dom"/>
</dbReference>
<dbReference type="Pfam" id="PF01966">
    <property type="entry name" value="HD"/>
    <property type="match status" value="1"/>
</dbReference>
<dbReference type="PANTHER" id="PTHR40517">
    <property type="entry name" value="METAL-DEPENDENT PHOSPHOHYDROLASE, HD SUPERFAMILY-RELATED"/>
    <property type="match status" value="1"/>
</dbReference>
<keyword evidence="2" id="KW-0378">Hydrolase</keyword>
<feature type="domain" description="HD/PDEase" evidence="1">
    <location>
        <begin position="50"/>
        <end position="184"/>
    </location>
</feature>
<evidence type="ECO:0000313" key="2">
    <source>
        <dbReference type="EMBL" id="KKQ75157.1"/>
    </source>
</evidence>
<organism evidence="2 3">
    <name type="scientific">Candidatus Woesebacteria bacterium GW2011_GWB1_38_5b</name>
    <dbReference type="NCBI Taxonomy" id="1618569"/>
    <lineage>
        <taxon>Bacteria</taxon>
        <taxon>Candidatus Woeseibacteriota</taxon>
    </lineage>
</organism>
<sequence>MKPQPSEINIHVPSHGNEILEKAIKMVNANKELLTLWKINNVNAIERLQMSDHGIVHFQIVANIALRMTRILLKNNIELSVTKNYGLSHKYAELIVFLGSIMHDLGISVHRDGHEEFSLFIANNILRESLTFLSIEERTIVISETLHTITSHRRAGRPLTLEAGIVRVADALDMSKGRSRIPYEAGIVDIHSVSAAGIESVEIAEGIKKPIQINILMNNSAGLFQVDDLLKNKLGGSGIEKHVAVKAYIEGETEKKLMKEYQVGNE</sequence>
<evidence type="ECO:0000259" key="1">
    <source>
        <dbReference type="SMART" id="SM00471"/>
    </source>
</evidence>
<dbReference type="SUPFAM" id="SSF109604">
    <property type="entry name" value="HD-domain/PDEase-like"/>
    <property type="match status" value="1"/>
</dbReference>
<dbReference type="PATRIC" id="fig|1618569.3.peg.446"/>
<dbReference type="PANTHER" id="PTHR40517:SF1">
    <property type="entry name" value="METAL-DEPENDENT PHOSPHOHYDROLASE, HD SUPERFAMILY-RELATED"/>
    <property type="match status" value="1"/>
</dbReference>
<dbReference type="InterPro" id="IPR039967">
    <property type="entry name" value="MJ1020-like"/>
</dbReference>
<dbReference type="GO" id="GO:0016787">
    <property type="term" value="F:hydrolase activity"/>
    <property type="evidence" value="ECO:0007669"/>
    <property type="project" value="UniProtKB-KW"/>
</dbReference>
<comment type="caution">
    <text evidence="2">The sequence shown here is derived from an EMBL/GenBank/DDBJ whole genome shotgun (WGS) entry which is preliminary data.</text>
</comment>
<dbReference type="SMART" id="SM00471">
    <property type="entry name" value="HDc"/>
    <property type="match status" value="1"/>
</dbReference>
<dbReference type="CDD" id="cd00077">
    <property type="entry name" value="HDc"/>
    <property type="match status" value="1"/>
</dbReference>
<gene>
    <name evidence="2" type="ORF">US96_C0016G0011</name>
</gene>
<reference evidence="2 3" key="1">
    <citation type="journal article" date="2015" name="Nature">
        <title>rRNA introns, odd ribosomes, and small enigmatic genomes across a large radiation of phyla.</title>
        <authorList>
            <person name="Brown C.T."/>
            <person name="Hug L.A."/>
            <person name="Thomas B.C."/>
            <person name="Sharon I."/>
            <person name="Castelle C.J."/>
            <person name="Singh A."/>
            <person name="Wilkins M.J."/>
            <person name="Williams K.H."/>
            <person name="Banfield J.F."/>
        </authorList>
    </citation>
    <scope>NUCLEOTIDE SEQUENCE [LARGE SCALE GENOMIC DNA]</scope>
</reference>
<dbReference type="AlphaFoldDB" id="A0A0G0K8M4"/>
<dbReference type="Gene3D" id="1.10.3210.10">
    <property type="entry name" value="Hypothetical protein af1432"/>
    <property type="match status" value="1"/>
</dbReference>
<accession>A0A0G0K8M4</accession>